<gene>
    <name evidence="2" type="ORF">B0H17DRAFT_212175</name>
</gene>
<dbReference type="EMBL" id="JARKIE010000019">
    <property type="protein sequence ID" value="KAJ7700798.1"/>
    <property type="molecule type" value="Genomic_DNA"/>
</dbReference>
<comment type="caution">
    <text evidence="2">The sequence shown here is derived from an EMBL/GenBank/DDBJ whole genome shotgun (WGS) entry which is preliminary data.</text>
</comment>
<evidence type="ECO:0000313" key="2">
    <source>
        <dbReference type="EMBL" id="KAJ7700798.1"/>
    </source>
</evidence>
<evidence type="ECO:0000313" key="3">
    <source>
        <dbReference type="Proteomes" id="UP001221757"/>
    </source>
</evidence>
<name>A0AAD7DWG4_MYCRO</name>
<keyword evidence="3" id="KW-1185">Reference proteome</keyword>
<feature type="transmembrane region" description="Helical" evidence="1">
    <location>
        <begin position="123"/>
        <end position="142"/>
    </location>
</feature>
<organism evidence="2 3">
    <name type="scientific">Mycena rosella</name>
    <name type="common">Pink bonnet</name>
    <name type="synonym">Agaricus rosellus</name>
    <dbReference type="NCBI Taxonomy" id="1033263"/>
    <lineage>
        <taxon>Eukaryota</taxon>
        <taxon>Fungi</taxon>
        <taxon>Dikarya</taxon>
        <taxon>Basidiomycota</taxon>
        <taxon>Agaricomycotina</taxon>
        <taxon>Agaricomycetes</taxon>
        <taxon>Agaricomycetidae</taxon>
        <taxon>Agaricales</taxon>
        <taxon>Marasmiineae</taxon>
        <taxon>Mycenaceae</taxon>
        <taxon>Mycena</taxon>
    </lineage>
</organism>
<reference evidence="2" key="1">
    <citation type="submission" date="2023-03" db="EMBL/GenBank/DDBJ databases">
        <title>Massive genome expansion in bonnet fungi (Mycena s.s.) driven by repeated elements and novel gene families across ecological guilds.</title>
        <authorList>
            <consortium name="Lawrence Berkeley National Laboratory"/>
            <person name="Harder C.B."/>
            <person name="Miyauchi S."/>
            <person name="Viragh M."/>
            <person name="Kuo A."/>
            <person name="Thoen E."/>
            <person name="Andreopoulos B."/>
            <person name="Lu D."/>
            <person name="Skrede I."/>
            <person name="Drula E."/>
            <person name="Henrissat B."/>
            <person name="Morin E."/>
            <person name="Kohler A."/>
            <person name="Barry K."/>
            <person name="LaButti K."/>
            <person name="Morin E."/>
            <person name="Salamov A."/>
            <person name="Lipzen A."/>
            <person name="Mereny Z."/>
            <person name="Hegedus B."/>
            <person name="Baldrian P."/>
            <person name="Stursova M."/>
            <person name="Weitz H."/>
            <person name="Taylor A."/>
            <person name="Grigoriev I.V."/>
            <person name="Nagy L.G."/>
            <person name="Martin F."/>
            <person name="Kauserud H."/>
        </authorList>
    </citation>
    <scope>NUCLEOTIDE SEQUENCE</scope>
    <source>
        <strain evidence="2">CBHHK067</strain>
    </source>
</reference>
<keyword evidence="1" id="KW-0472">Membrane</keyword>
<feature type="transmembrane region" description="Helical" evidence="1">
    <location>
        <begin position="54"/>
        <end position="73"/>
    </location>
</feature>
<protein>
    <submittedName>
        <fullName evidence="2">Uncharacterized protein</fullName>
    </submittedName>
</protein>
<proteinExistence type="predicted"/>
<keyword evidence="1" id="KW-0812">Transmembrane</keyword>
<keyword evidence="1" id="KW-1133">Transmembrane helix</keyword>
<evidence type="ECO:0000256" key="1">
    <source>
        <dbReference type="SAM" id="Phobius"/>
    </source>
</evidence>
<accession>A0AAD7DWG4</accession>
<dbReference type="Proteomes" id="UP001221757">
    <property type="component" value="Unassembled WGS sequence"/>
</dbReference>
<dbReference type="AlphaFoldDB" id="A0AAD7DWG4"/>
<sequence>MELGLSRQGAAVARHRARSGRGGTVWKCRVAGTSPRHICIMLSHSSSGINSHSYPASALIALTATIPSLYLFYLDIFLLRSIPPPHAQDSRIIRSCDRVSYSTRARKPRIYPRWKDGWLGARVSPYFLLISLITTLYLTHLYSYRLFSLRTTNSLAASGGLGQLGMRRGSTRRRVWATPWQRCSGQHVSLSRLCACPGWFDVQWCGVAQGHFHFSIFSTDSLPYLHVCKRLSRCYGLW</sequence>